<evidence type="ECO:0000313" key="7">
    <source>
        <dbReference type="Proteomes" id="UP000517759"/>
    </source>
</evidence>
<dbReference type="Proteomes" id="UP000517759">
    <property type="component" value="Unassembled WGS sequence"/>
</dbReference>
<evidence type="ECO:0000313" key="5">
    <source>
        <dbReference type="EMBL" id="GLS45085.1"/>
    </source>
</evidence>
<evidence type="ECO:0000256" key="4">
    <source>
        <dbReference type="ARBA" id="ARBA00047684"/>
    </source>
</evidence>
<dbReference type="Pfam" id="PF04115">
    <property type="entry name" value="Ureidogly_lyase"/>
    <property type="match status" value="1"/>
</dbReference>
<dbReference type="Gene3D" id="2.60.120.480">
    <property type="entry name" value="Ureidoglycolate hydrolase"/>
    <property type="match status" value="1"/>
</dbReference>
<evidence type="ECO:0000256" key="1">
    <source>
        <dbReference type="ARBA" id="ARBA00011738"/>
    </source>
</evidence>
<evidence type="ECO:0000313" key="8">
    <source>
        <dbReference type="Proteomes" id="UP001156881"/>
    </source>
</evidence>
<dbReference type="NCBIfam" id="NF009932">
    <property type="entry name" value="PRK13395.1"/>
    <property type="match status" value="1"/>
</dbReference>
<comment type="subunit">
    <text evidence="1">Homodimer.</text>
</comment>
<name>A0A7W6AJ08_9HYPH</name>
<dbReference type="GO" id="GO:0006144">
    <property type="term" value="P:purine nucleobase metabolic process"/>
    <property type="evidence" value="ECO:0007669"/>
    <property type="project" value="UniProtKB-KW"/>
</dbReference>
<gene>
    <name evidence="5" type="primary">allA_2</name>
    <name evidence="5" type="ORF">GCM10007884_30740</name>
    <name evidence="6" type="ORF">GGR33_003772</name>
</gene>
<organism evidence="6 7">
    <name type="scientific">Methylobacterium brachythecii</name>
    <dbReference type="NCBI Taxonomy" id="1176177"/>
    <lineage>
        <taxon>Bacteria</taxon>
        <taxon>Pseudomonadati</taxon>
        <taxon>Pseudomonadota</taxon>
        <taxon>Alphaproteobacteria</taxon>
        <taxon>Hyphomicrobiales</taxon>
        <taxon>Methylobacteriaceae</taxon>
        <taxon>Methylobacterium</taxon>
    </lineage>
</organism>
<dbReference type="AlphaFoldDB" id="A0A7W6AJ08"/>
<evidence type="ECO:0000256" key="3">
    <source>
        <dbReference type="ARBA" id="ARBA00023239"/>
    </source>
</evidence>
<dbReference type="EMBL" id="JACIDN010000007">
    <property type="protein sequence ID" value="MBB3904253.1"/>
    <property type="molecule type" value="Genomic_DNA"/>
</dbReference>
<dbReference type="GO" id="GO:0004848">
    <property type="term" value="F:ureidoglycolate hydrolase activity"/>
    <property type="evidence" value="ECO:0007669"/>
    <property type="project" value="InterPro"/>
</dbReference>
<dbReference type="RefSeq" id="WP_183507937.1">
    <property type="nucleotide sequence ID" value="NZ_BSPG01000018.1"/>
</dbReference>
<dbReference type="GO" id="GO:0050385">
    <property type="term" value="F:ureidoglycolate lyase activity"/>
    <property type="evidence" value="ECO:0007669"/>
    <property type="project" value="UniProtKB-EC"/>
</dbReference>
<evidence type="ECO:0000256" key="2">
    <source>
        <dbReference type="ARBA" id="ARBA00022631"/>
    </source>
</evidence>
<keyword evidence="8" id="KW-1185">Reference proteome</keyword>
<dbReference type="PANTHER" id="PTHR21221:SF1">
    <property type="entry name" value="UREIDOGLYCOLATE LYASE"/>
    <property type="match status" value="1"/>
</dbReference>
<dbReference type="PIRSF" id="PIRSF017306">
    <property type="entry name" value="Ureidogly_hydro"/>
    <property type="match status" value="1"/>
</dbReference>
<dbReference type="InterPro" id="IPR007247">
    <property type="entry name" value="Ureidogly_lyase"/>
</dbReference>
<protein>
    <submittedName>
        <fullName evidence="6">Ureidoglycolate lyase</fullName>
        <ecNumber evidence="6">4.3.2.3</ecNumber>
    </submittedName>
</protein>
<dbReference type="SUPFAM" id="SSF51182">
    <property type="entry name" value="RmlC-like cupins"/>
    <property type="match status" value="1"/>
</dbReference>
<dbReference type="GO" id="GO:0000256">
    <property type="term" value="P:allantoin catabolic process"/>
    <property type="evidence" value="ECO:0007669"/>
    <property type="project" value="InterPro"/>
</dbReference>
<dbReference type="InterPro" id="IPR011051">
    <property type="entry name" value="RmlC_Cupin_sf"/>
</dbReference>
<comment type="caution">
    <text evidence="6">The sequence shown here is derived from an EMBL/GenBank/DDBJ whole genome shotgun (WGS) entry which is preliminary data.</text>
</comment>
<dbReference type="InterPro" id="IPR047233">
    <property type="entry name" value="UAH_cupin"/>
</dbReference>
<evidence type="ECO:0000313" key="6">
    <source>
        <dbReference type="EMBL" id="MBB3904253.1"/>
    </source>
</evidence>
<comment type="catalytic activity">
    <reaction evidence="4">
        <text>(S)-ureidoglycolate = urea + glyoxylate</text>
        <dbReference type="Rhea" id="RHEA:11304"/>
        <dbReference type="ChEBI" id="CHEBI:16199"/>
        <dbReference type="ChEBI" id="CHEBI:36655"/>
        <dbReference type="ChEBI" id="CHEBI:57296"/>
        <dbReference type="EC" id="4.3.2.3"/>
    </reaction>
</comment>
<dbReference type="InterPro" id="IPR024060">
    <property type="entry name" value="Ureidoglycolate_lyase_dom_sf"/>
</dbReference>
<dbReference type="PANTHER" id="PTHR21221">
    <property type="entry name" value="UREIDOGLYCOLATE HYDROLASE"/>
    <property type="match status" value="1"/>
</dbReference>
<dbReference type="CDD" id="cd20298">
    <property type="entry name" value="cupin_UAH"/>
    <property type="match status" value="1"/>
</dbReference>
<reference evidence="6 7" key="3">
    <citation type="submission" date="2020-08" db="EMBL/GenBank/DDBJ databases">
        <title>Genomic Encyclopedia of Type Strains, Phase IV (KMG-IV): sequencing the most valuable type-strain genomes for metagenomic binning, comparative biology and taxonomic classification.</title>
        <authorList>
            <person name="Goeker M."/>
        </authorList>
    </citation>
    <scope>NUCLEOTIDE SEQUENCE [LARGE SCALE GENOMIC DNA]</scope>
    <source>
        <strain evidence="6 7">DSM 24105</strain>
    </source>
</reference>
<proteinExistence type="predicted"/>
<reference evidence="5" key="1">
    <citation type="journal article" date="2014" name="Int. J. Syst. Evol. Microbiol.">
        <title>Complete genome of a new Firmicutes species belonging to the dominant human colonic microbiota ('Ruminococcus bicirculans') reveals two chromosomes and a selective capacity to utilize plant glucans.</title>
        <authorList>
            <consortium name="NISC Comparative Sequencing Program"/>
            <person name="Wegmann U."/>
            <person name="Louis P."/>
            <person name="Goesmann A."/>
            <person name="Henrissat B."/>
            <person name="Duncan S.H."/>
            <person name="Flint H.J."/>
        </authorList>
    </citation>
    <scope>NUCLEOTIDE SEQUENCE</scope>
    <source>
        <strain evidence="5">NBRC 107710</strain>
    </source>
</reference>
<dbReference type="EC" id="4.3.2.3" evidence="6"/>
<reference evidence="5" key="4">
    <citation type="submission" date="2023-01" db="EMBL/GenBank/DDBJ databases">
        <title>Draft genome sequence of Methylobacterium brachythecii strain NBRC 107710.</title>
        <authorList>
            <person name="Sun Q."/>
            <person name="Mori K."/>
        </authorList>
    </citation>
    <scope>NUCLEOTIDE SEQUENCE</scope>
    <source>
        <strain evidence="5">NBRC 107710</strain>
    </source>
</reference>
<keyword evidence="2" id="KW-0659">Purine metabolism</keyword>
<dbReference type="Proteomes" id="UP001156881">
    <property type="component" value="Unassembled WGS sequence"/>
</dbReference>
<keyword evidence="3 6" id="KW-0456">Lyase</keyword>
<dbReference type="EMBL" id="BSPG01000018">
    <property type="protein sequence ID" value="GLS45085.1"/>
    <property type="molecule type" value="Genomic_DNA"/>
</dbReference>
<accession>A0A7W6AJ08</accession>
<reference evidence="8" key="2">
    <citation type="journal article" date="2019" name="Int. J. Syst. Evol. Microbiol.">
        <title>The Global Catalogue of Microorganisms (GCM) 10K type strain sequencing project: providing services to taxonomists for standard genome sequencing and annotation.</title>
        <authorList>
            <consortium name="The Broad Institute Genomics Platform"/>
            <consortium name="The Broad Institute Genome Sequencing Center for Infectious Disease"/>
            <person name="Wu L."/>
            <person name="Ma J."/>
        </authorList>
    </citation>
    <scope>NUCLEOTIDE SEQUENCE [LARGE SCALE GENOMIC DNA]</scope>
    <source>
        <strain evidence="8">NBRC 107710</strain>
    </source>
</reference>
<sequence>MAPAESKTLTARPLTREAFAPFGDVLDIGGDPPKPMNGDRALRYHALAEAQVSGSDARVIVSIAVSKPVSGLVEIAMVERHPLGSQVFMPLDDGGLLVVVCPDEGGRPGRPEAFIAIWGQGVNYRANVWHGVLAPIERQQSYLIVDRDGPGVNLEEHVFEAPWFVRVS</sequence>